<dbReference type="SUPFAM" id="SSF53271">
    <property type="entry name" value="PRTase-like"/>
    <property type="match status" value="1"/>
</dbReference>
<evidence type="ECO:0000256" key="1">
    <source>
        <dbReference type="ARBA" id="ARBA00008007"/>
    </source>
</evidence>
<dbReference type="CDD" id="cd06223">
    <property type="entry name" value="PRTases_typeI"/>
    <property type="match status" value="1"/>
</dbReference>
<dbReference type="AlphaFoldDB" id="A0A1F8FA84"/>
<dbReference type="Gene3D" id="3.40.50.2020">
    <property type="match status" value="1"/>
</dbReference>
<dbReference type="EMBL" id="MGJO01000021">
    <property type="protein sequence ID" value="OGN09480.1"/>
    <property type="molecule type" value="Genomic_DNA"/>
</dbReference>
<organism evidence="3 4">
    <name type="scientific">Candidatus Yanofskybacteria bacterium RIFCSPHIGHO2_02_FULL_39_10</name>
    <dbReference type="NCBI Taxonomy" id="1802674"/>
    <lineage>
        <taxon>Bacteria</taxon>
        <taxon>Candidatus Yanofskyibacteriota</taxon>
    </lineage>
</organism>
<comment type="similarity">
    <text evidence="1">Belongs to the ComF/GntX family.</text>
</comment>
<gene>
    <name evidence="3" type="ORF">A3C61_01780</name>
</gene>
<proteinExistence type="inferred from homology"/>
<comment type="caution">
    <text evidence="3">The sequence shown here is derived from an EMBL/GenBank/DDBJ whole genome shotgun (WGS) entry which is preliminary data.</text>
</comment>
<dbReference type="Pfam" id="PF00156">
    <property type="entry name" value="Pribosyltran"/>
    <property type="match status" value="1"/>
</dbReference>
<evidence type="ECO:0000313" key="4">
    <source>
        <dbReference type="Proteomes" id="UP000178908"/>
    </source>
</evidence>
<dbReference type="Proteomes" id="UP000178908">
    <property type="component" value="Unassembled WGS sequence"/>
</dbReference>
<dbReference type="InterPro" id="IPR051910">
    <property type="entry name" value="ComF/GntX_DNA_util-trans"/>
</dbReference>
<feature type="domain" description="Phosphoribosyltransferase" evidence="2">
    <location>
        <begin position="207"/>
        <end position="242"/>
    </location>
</feature>
<name>A0A1F8FA84_9BACT</name>
<dbReference type="PANTHER" id="PTHR47505">
    <property type="entry name" value="DNA UTILIZATION PROTEIN YHGH"/>
    <property type="match status" value="1"/>
</dbReference>
<evidence type="ECO:0000313" key="3">
    <source>
        <dbReference type="EMBL" id="OGN09480.1"/>
    </source>
</evidence>
<protein>
    <recommendedName>
        <fullName evidence="2">Phosphoribosyltransferase domain-containing protein</fullName>
    </recommendedName>
</protein>
<dbReference type="InterPro" id="IPR000836">
    <property type="entry name" value="PRTase_dom"/>
</dbReference>
<dbReference type="InterPro" id="IPR029057">
    <property type="entry name" value="PRTase-like"/>
</dbReference>
<dbReference type="PANTHER" id="PTHR47505:SF1">
    <property type="entry name" value="DNA UTILIZATION PROTEIN YHGH"/>
    <property type="match status" value="1"/>
</dbReference>
<accession>A0A1F8FA84</accession>
<reference evidence="3 4" key="1">
    <citation type="journal article" date="2016" name="Nat. Commun.">
        <title>Thousands of microbial genomes shed light on interconnected biogeochemical processes in an aquifer system.</title>
        <authorList>
            <person name="Anantharaman K."/>
            <person name="Brown C.T."/>
            <person name="Hug L.A."/>
            <person name="Sharon I."/>
            <person name="Castelle C.J."/>
            <person name="Probst A.J."/>
            <person name="Thomas B.C."/>
            <person name="Singh A."/>
            <person name="Wilkins M.J."/>
            <person name="Karaoz U."/>
            <person name="Brodie E.L."/>
            <person name="Williams K.H."/>
            <person name="Hubbard S.S."/>
            <person name="Banfield J.F."/>
        </authorList>
    </citation>
    <scope>NUCLEOTIDE SEQUENCE [LARGE SCALE GENOMIC DNA]</scope>
</reference>
<sequence>MINSTNYPQYLLFWILELVFPKKCVICAKFNDSGFNGYLCKKCLNTIPTNHKFECIGCKKLVSLGKTCNLCNKTNYIDQLLVVADYKNQTLIKLIKLFKYRFIEELRFPLFLLTKKYLLQLAKLKKLNFLEENPVVLSVPLYTRRLNWRGFNQSDIIANLLAENFHLEKGKNVISRTGKSKPQAEIKEKSERLNRLKGLFKIICADKIVGKNILLVDDVCTTGATLNECAKVLKENGALKITGLVIARG</sequence>
<evidence type="ECO:0000259" key="2">
    <source>
        <dbReference type="Pfam" id="PF00156"/>
    </source>
</evidence>